<evidence type="ECO:0000256" key="4">
    <source>
        <dbReference type="ARBA" id="ARBA00022457"/>
    </source>
</evidence>
<comment type="similarity">
    <text evidence="2 16">Belongs to the DNA polymerase type-Y family.</text>
</comment>
<evidence type="ECO:0000256" key="11">
    <source>
        <dbReference type="ARBA" id="ARBA00022842"/>
    </source>
</evidence>
<comment type="catalytic activity">
    <reaction evidence="15 16">
        <text>DNA(n) + a 2'-deoxyribonucleoside 5'-triphosphate = DNA(n+1) + diphosphate</text>
        <dbReference type="Rhea" id="RHEA:22508"/>
        <dbReference type="Rhea" id="RHEA-COMP:17339"/>
        <dbReference type="Rhea" id="RHEA-COMP:17340"/>
        <dbReference type="ChEBI" id="CHEBI:33019"/>
        <dbReference type="ChEBI" id="CHEBI:61560"/>
        <dbReference type="ChEBI" id="CHEBI:173112"/>
        <dbReference type="EC" id="2.7.7.7"/>
    </reaction>
</comment>
<dbReference type="InterPro" id="IPR017961">
    <property type="entry name" value="DNA_pol_Y-fam_little_finger"/>
</dbReference>
<dbReference type="EMBL" id="JACRTG010000010">
    <property type="protein sequence ID" value="MBC8587324.1"/>
    <property type="molecule type" value="Genomic_DNA"/>
</dbReference>
<feature type="binding site" evidence="16">
    <location>
        <position position="94"/>
    </location>
    <ligand>
        <name>Mg(2+)</name>
        <dbReference type="ChEBI" id="CHEBI:18420"/>
    </ligand>
</feature>
<evidence type="ECO:0000256" key="12">
    <source>
        <dbReference type="ARBA" id="ARBA00022932"/>
    </source>
</evidence>
<dbReference type="GO" id="GO:0003684">
    <property type="term" value="F:damaged DNA binding"/>
    <property type="evidence" value="ECO:0007669"/>
    <property type="project" value="InterPro"/>
</dbReference>
<keyword evidence="7 16" id="KW-0548">Nucleotidyltransferase</keyword>
<keyword evidence="4 16" id="KW-0515">Mutator protein</keyword>
<evidence type="ECO:0000256" key="7">
    <source>
        <dbReference type="ARBA" id="ARBA00022695"/>
    </source>
</evidence>
<keyword evidence="13 16" id="KW-0238">DNA-binding</keyword>
<dbReference type="EC" id="2.7.7.7" evidence="16"/>
<dbReference type="PROSITE" id="PS50173">
    <property type="entry name" value="UMUC"/>
    <property type="match status" value="1"/>
</dbReference>
<evidence type="ECO:0000256" key="9">
    <source>
        <dbReference type="ARBA" id="ARBA00022723"/>
    </source>
</evidence>
<feature type="domain" description="UmuC" evidence="17">
    <location>
        <begin position="1"/>
        <end position="173"/>
    </location>
</feature>
<comment type="function">
    <text evidence="16">Poorly processive, error-prone DNA polymerase involved in untargeted mutagenesis. Copies undamaged DNA at stalled replication forks, which arise in vivo from mismatched or misaligned primer ends. These misaligned primers can be extended by PolIV. Exhibits no 3'-5' exonuclease (proofreading) activity. May be involved in translesional synthesis, in conjunction with the beta clamp from PolIII.</text>
</comment>
<dbReference type="InterPro" id="IPR043128">
    <property type="entry name" value="Rev_trsase/Diguanyl_cyclase"/>
</dbReference>
<evidence type="ECO:0000256" key="8">
    <source>
        <dbReference type="ARBA" id="ARBA00022705"/>
    </source>
</evidence>
<dbReference type="Gene3D" id="3.40.1170.60">
    <property type="match status" value="1"/>
</dbReference>
<keyword evidence="10 16" id="KW-0227">DNA damage</keyword>
<name>A0A926IIU1_9FIRM</name>
<dbReference type="AlphaFoldDB" id="A0A926IIU1"/>
<dbReference type="InterPro" id="IPR001126">
    <property type="entry name" value="UmuC"/>
</dbReference>
<evidence type="ECO:0000256" key="3">
    <source>
        <dbReference type="ARBA" id="ARBA00011245"/>
    </source>
</evidence>
<evidence type="ECO:0000256" key="13">
    <source>
        <dbReference type="ARBA" id="ARBA00023125"/>
    </source>
</evidence>
<comment type="cofactor">
    <cofactor evidence="16">
        <name>Mg(2+)</name>
        <dbReference type="ChEBI" id="CHEBI:18420"/>
    </cofactor>
    <text evidence="16">Binds 2 magnesium ions per subunit.</text>
</comment>
<dbReference type="GO" id="GO:0003887">
    <property type="term" value="F:DNA-directed DNA polymerase activity"/>
    <property type="evidence" value="ECO:0007669"/>
    <property type="project" value="UniProtKB-UniRule"/>
</dbReference>
<dbReference type="Gene3D" id="3.30.1490.100">
    <property type="entry name" value="DNA polymerase, Y-family, little finger domain"/>
    <property type="match status" value="1"/>
</dbReference>
<dbReference type="FunFam" id="3.40.1170.60:FF:000001">
    <property type="entry name" value="DNA polymerase IV"/>
    <property type="match status" value="1"/>
</dbReference>
<dbReference type="FunFam" id="3.30.1490.100:FF:000004">
    <property type="entry name" value="DNA polymerase IV"/>
    <property type="match status" value="1"/>
</dbReference>
<gene>
    <name evidence="16" type="primary">dinB</name>
    <name evidence="18" type="ORF">H8707_03595</name>
</gene>
<comment type="caution">
    <text evidence="16">Lacks conserved residue(s) required for the propagation of feature annotation.</text>
</comment>
<evidence type="ECO:0000259" key="17">
    <source>
        <dbReference type="PROSITE" id="PS50173"/>
    </source>
</evidence>
<dbReference type="InterPro" id="IPR024728">
    <property type="entry name" value="PolY_HhH_motif"/>
</dbReference>
<keyword evidence="8 16" id="KW-0235">DNA replication</keyword>
<dbReference type="Gene3D" id="3.30.70.270">
    <property type="match status" value="1"/>
</dbReference>
<keyword evidence="5 16" id="KW-0963">Cytoplasm</keyword>
<evidence type="ECO:0000256" key="14">
    <source>
        <dbReference type="ARBA" id="ARBA00023204"/>
    </source>
</evidence>
<comment type="caution">
    <text evidence="18">The sequence shown here is derived from an EMBL/GenBank/DDBJ whole genome shotgun (WGS) entry which is preliminary data.</text>
</comment>
<evidence type="ECO:0000256" key="1">
    <source>
        <dbReference type="ARBA" id="ARBA00004496"/>
    </source>
</evidence>
<evidence type="ECO:0000313" key="18">
    <source>
        <dbReference type="EMBL" id="MBC8587324.1"/>
    </source>
</evidence>
<keyword evidence="9 16" id="KW-0479">Metal-binding</keyword>
<feature type="active site" evidence="16">
    <location>
        <position position="95"/>
    </location>
</feature>
<evidence type="ECO:0000256" key="6">
    <source>
        <dbReference type="ARBA" id="ARBA00022679"/>
    </source>
</evidence>
<feature type="site" description="Substrate discrimination" evidence="16">
    <location>
        <position position="5"/>
    </location>
</feature>
<dbReference type="NCBIfam" id="NF010731">
    <property type="entry name" value="PRK14133.1"/>
    <property type="match status" value="1"/>
</dbReference>
<dbReference type="PANTHER" id="PTHR11076">
    <property type="entry name" value="DNA REPAIR POLYMERASE UMUC / TRANSFERASE FAMILY MEMBER"/>
    <property type="match status" value="1"/>
</dbReference>
<evidence type="ECO:0000256" key="2">
    <source>
        <dbReference type="ARBA" id="ARBA00010945"/>
    </source>
</evidence>
<dbReference type="GO" id="GO:0005829">
    <property type="term" value="C:cytosol"/>
    <property type="evidence" value="ECO:0007669"/>
    <property type="project" value="TreeGrafter"/>
</dbReference>
<dbReference type="Pfam" id="PF11799">
    <property type="entry name" value="IMS_C"/>
    <property type="match status" value="1"/>
</dbReference>
<evidence type="ECO:0000313" key="19">
    <source>
        <dbReference type="Proteomes" id="UP000601171"/>
    </source>
</evidence>
<dbReference type="InterPro" id="IPR036775">
    <property type="entry name" value="DNA_pol_Y-fam_lit_finger_sf"/>
</dbReference>
<dbReference type="Pfam" id="PF11798">
    <property type="entry name" value="IMS_HHH"/>
    <property type="match status" value="1"/>
</dbReference>
<dbReference type="InterPro" id="IPR043502">
    <property type="entry name" value="DNA/RNA_pol_sf"/>
</dbReference>
<keyword evidence="14 16" id="KW-0234">DNA repair</keyword>
<dbReference type="Gene3D" id="1.10.150.20">
    <property type="entry name" value="5' to 3' exonuclease, C-terminal subdomain"/>
    <property type="match status" value="1"/>
</dbReference>
<dbReference type="SUPFAM" id="SSF100879">
    <property type="entry name" value="Lesion bypass DNA polymerase (Y-family), little finger domain"/>
    <property type="match status" value="1"/>
</dbReference>
<dbReference type="GO" id="GO:0009432">
    <property type="term" value="P:SOS response"/>
    <property type="evidence" value="ECO:0007669"/>
    <property type="project" value="TreeGrafter"/>
</dbReference>
<dbReference type="Pfam" id="PF00817">
    <property type="entry name" value="IMS"/>
    <property type="match status" value="1"/>
</dbReference>
<dbReference type="InterPro" id="IPR050116">
    <property type="entry name" value="DNA_polymerase-Y"/>
</dbReference>
<dbReference type="Proteomes" id="UP000601171">
    <property type="component" value="Unassembled WGS sequence"/>
</dbReference>
<comment type="subcellular location">
    <subcellularLocation>
        <location evidence="1 16">Cytoplasm</location>
    </subcellularLocation>
</comment>
<accession>A0A926IIU1</accession>
<dbReference type="SUPFAM" id="SSF56672">
    <property type="entry name" value="DNA/RNA polymerases"/>
    <property type="match status" value="1"/>
</dbReference>
<keyword evidence="11 16" id="KW-0460">Magnesium</keyword>
<comment type="subunit">
    <text evidence="3 16">Monomer.</text>
</comment>
<dbReference type="GO" id="GO:0006261">
    <property type="term" value="P:DNA-templated DNA replication"/>
    <property type="evidence" value="ECO:0007669"/>
    <property type="project" value="UniProtKB-UniRule"/>
</dbReference>
<organism evidence="18 19">
    <name type="scientific">Paratissierella segnis</name>
    <dbReference type="NCBI Taxonomy" id="2763679"/>
    <lineage>
        <taxon>Bacteria</taxon>
        <taxon>Bacillati</taxon>
        <taxon>Bacillota</taxon>
        <taxon>Tissierellia</taxon>
        <taxon>Tissierellales</taxon>
        <taxon>Tissierellaceae</taxon>
        <taxon>Paratissierella</taxon>
    </lineage>
</organism>
<dbReference type="CDD" id="cd03586">
    <property type="entry name" value="PolY_Pol_IV_kappa"/>
    <property type="match status" value="1"/>
</dbReference>
<dbReference type="GO" id="GO:0042276">
    <property type="term" value="P:error-prone translesion synthesis"/>
    <property type="evidence" value="ECO:0007669"/>
    <property type="project" value="TreeGrafter"/>
</dbReference>
<keyword evidence="19" id="KW-1185">Reference proteome</keyword>
<proteinExistence type="inferred from homology"/>
<dbReference type="GO" id="GO:0000287">
    <property type="term" value="F:magnesium ion binding"/>
    <property type="evidence" value="ECO:0007669"/>
    <property type="project" value="UniProtKB-UniRule"/>
</dbReference>
<evidence type="ECO:0000256" key="5">
    <source>
        <dbReference type="ARBA" id="ARBA00022490"/>
    </source>
</evidence>
<keyword evidence="6 16" id="KW-0808">Transferase</keyword>
<evidence type="ECO:0000256" key="16">
    <source>
        <dbReference type="HAMAP-Rule" id="MF_01113"/>
    </source>
</evidence>
<reference evidence="18" key="1">
    <citation type="submission" date="2020-08" db="EMBL/GenBank/DDBJ databases">
        <title>Genome public.</title>
        <authorList>
            <person name="Liu C."/>
            <person name="Sun Q."/>
        </authorList>
    </citation>
    <scope>NUCLEOTIDE SEQUENCE</scope>
    <source>
        <strain evidence="18">BX21</strain>
    </source>
</reference>
<keyword evidence="12 16" id="KW-0239">DNA-directed DNA polymerase</keyword>
<dbReference type="InterPro" id="IPR022880">
    <property type="entry name" value="DNApol_IV"/>
</dbReference>
<sequence>MDAFYASVEVQDNPTLKGKPVAVGGSSDHGIITTANYEARKFGLHSAMPIFMAKNLCPNAVFLPVRMKRYKEVSQQVFKILYEITDLVEPVSIDEAYIDISFIDSDALSIAHMIKKRVHAKTGLTLSIGISYNKFLAKIASDWNKPNGIKLISPDMIPEILLPLPVKSVHGIGPKSTEKLNNIGIYTVEDLYNLSEEFLVELFGKWGSDIYDRIRGIDNRKINTERERKSLGTETTFSESTKDKNTLKSYLHDFSIEISDSLIKNQIHGKTITLKIKYEDFKLKTKSKTLLTDIYLAKDIYEIALSLLNEIKLDRNIRLIGLTISNLSSTQAEQLSFLD</sequence>
<evidence type="ECO:0000256" key="10">
    <source>
        <dbReference type="ARBA" id="ARBA00022763"/>
    </source>
</evidence>
<evidence type="ECO:0000256" key="15">
    <source>
        <dbReference type="ARBA" id="ARBA00049244"/>
    </source>
</evidence>
<dbReference type="HAMAP" id="MF_01113">
    <property type="entry name" value="DNApol_IV"/>
    <property type="match status" value="1"/>
</dbReference>
<dbReference type="PANTHER" id="PTHR11076:SF33">
    <property type="entry name" value="DNA POLYMERASE KAPPA"/>
    <property type="match status" value="1"/>
</dbReference>
<dbReference type="GO" id="GO:0006281">
    <property type="term" value="P:DNA repair"/>
    <property type="evidence" value="ECO:0007669"/>
    <property type="project" value="UniProtKB-UniRule"/>
</dbReference>
<protein>
    <recommendedName>
        <fullName evidence="16">DNA polymerase IV</fullName>
        <shortName evidence="16">Pol IV</shortName>
        <ecNumber evidence="16">2.7.7.7</ecNumber>
    </recommendedName>
</protein>
<dbReference type="NCBIfam" id="NF002677">
    <property type="entry name" value="PRK02406.1"/>
    <property type="match status" value="1"/>
</dbReference>